<gene>
    <name evidence="1" type="ORF">PX653_26720</name>
</gene>
<sequence length="149" mass="16489">MKPTYHVDGSWYHGSTQAAIRSIHGNRIETSLGGGELGLGFYIGNYGHVASAWARHKDKHDAAVVELRLNAFASTDLTKLDLSWLLAKERYLQIGRERTTRTHLFHHDVVAAPIVGRAMPGSPLQLKWEGDASKSFLNSSAVVKILTRL</sequence>
<accession>A0ABY8BAL7</accession>
<reference evidence="1 2" key="1">
    <citation type="submission" date="2023-02" db="EMBL/GenBank/DDBJ databases">
        <title>Gemone sequence of Telluria chitinolytica ACM 3522T.</title>
        <authorList>
            <person name="Frediansyah A."/>
            <person name="Miess H."/>
            <person name="Gross H."/>
        </authorList>
    </citation>
    <scope>NUCLEOTIDE SEQUENCE [LARGE SCALE GENOMIC DNA]</scope>
    <source>
        <strain evidence="1 2">ACM 3522</strain>
    </source>
</reference>
<name>A0ABY8BAL7_9BURK</name>
<organism evidence="1 2">
    <name type="scientific">Pseudoduganella chitinolytica</name>
    <dbReference type="NCBI Taxonomy" id="34070"/>
    <lineage>
        <taxon>Bacteria</taxon>
        <taxon>Pseudomonadati</taxon>
        <taxon>Pseudomonadota</taxon>
        <taxon>Betaproteobacteria</taxon>
        <taxon>Burkholderiales</taxon>
        <taxon>Oxalobacteraceae</taxon>
        <taxon>Telluria group</taxon>
        <taxon>Pseudoduganella</taxon>
    </lineage>
</organism>
<evidence type="ECO:0000313" key="1">
    <source>
        <dbReference type="EMBL" id="WEF32945.1"/>
    </source>
</evidence>
<dbReference type="EMBL" id="CP119083">
    <property type="protein sequence ID" value="WEF32945.1"/>
    <property type="molecule type" value="Genomic_DNA"/>
</dbReference>
<evidence type="ECO:0000313" key="2">
    <source>
        <dbReference type="Proteomes" id="UP001216510"/>
    </source>
</evidence>
<evidence type="ECO:0008006" key="3">
    <source>
        <dbReference type="Google" id="ProtNLM"/>
    </source>
</evidence>
<proteinExistence type="predicted"/>
<keyword evidence="2" id="KW-1185">Reference proteome</keyword>
<protein>
    <recommendedName>
        <fullName evidence="3">DUF3990 domain-containing protein</fullName>
    </recommendedName>
</protein>
<dbReference type="RefSeq" id="WP_277415660.1">
    <property type="nucleotide sequence ID" value="NZ_CP119083.1"/>
</dbReference>
<dbReference type="Proteomes" id="UP001216510">
    <property type="component" value="Chromosome"/>
</dbReference>